<dbReference type="InterPro" id="IPR019016">
    <property type="entry name" value="Csx1-like_HEPN"/>
</dbReference>
<dbReference type="NCBIfam" id="TIGR01897">
    <property type="entry name" value="cas_MJ1666"/>
    <property type="match status" value="1"/>
</dbReference>
<dbReference type="SUPFAM" id="SSF160980">
    <property type="entry name" value="SSO1389-like"/>
    <property type="match status" value="1"/>
</dbReference>
<dbReference type="InterPro" id="IPR053857">
    <property type="entry name" value="Csx1_CARF"/>
</dbReference>
<feature type="domain" description="CRISPR system endoribonuclease Csx1 CARF" evidence="2">
    <location>
        <begin position="21"/>
        <end position="206"/>
    </location>
</feature>
<sequence length="504" mass="59085">MSVKRIIYQMGRFESSIDELVNFEIDDKPYSQELSSFALKEHFGEHTKVVLVYPVSILLHKGAIEGIKDKLNKSSAGERKDKEDLKSFYEKIEGLATKPEEREKYIKNPWEFLREHPHSKKADGFIVIPSIGEFLGEKFSSPLGNIVLRILIDMIERYKNEPFDEMYLDISSGYNIYNYALAEAGRLFLTLVKLEDFLKEKDIKVFIAITEPITGKPSPDKRYKIFKNFQLDAKGFFYFSEKPQENNENAFSKYAKEVSKTIKGEEDRKLKRKINDMLYRAYLFYSALRNNLPLVVYYLCTLEEYRYTENDVKNLLEGIVNILKQRLDGNLKISPDLKFEDLRKLFMMLGLAVGIIRVLETREICKGIKEGVYLSDIEQLFAGEGNSIYKYFELTTNIMYLQQEIQKNFLDNEKLITNEWKLLKDITNQSSTSINPRNFLAHCGFEKNITEVKKSDNGDIIIRYTSYYKEPAEEREKENEYNSVEEIFKEKIVRGVLLRYRETD</sequence>
<dbReference type="EMBL" id="DSAC01000029">
    <property type="protein sequence ID" value="HHO73487.1"/>
    <property type="molecule type" value="Genomic_DNA"/>
</dbReference>
<evidence type="ECO:0000259" key="1">
    <source>
        <dbReference type="Pfam" id="PF09455"/>
    </source>
</evidence>
<feature type="domain" description="CRISPR system endoribonuclease Csx1-like HEPN" evidence="1">
    <location>
        <begin position="396"/>
        <end position="465"/>
    </location>
</feature>
<evidence type="ECO:0000259" key="2">
    <source>
        <dbReference type="Pfam" id="PF22230"/>
    </source>
</evidence>
<organism evidence="3">
    <name type="scientific">Thermocrinis ruber</name>
    <dbReference type="NCBI Taxonomy" id="75906"/>
    <lineage>
        <taxon>Bacteria</taxon>
        <taxon>Pseudomonadati</taxon>
        <taxon>Aquificota</taxon>
        <taxon>Aquificia</taxon>
        <taxon>Aquificales</taxon>
        <taxon>Aquificaceae</taxon>
        <taxon>Thermocrinis</taxon>
    </lineage>
</organism>
<protein>
    <submittedName>
        <fullName evidence="3">TIGR01897 family CRISPR-associated protein</fullName>
    </submittedName>
</protein>
<dbReference type="Pfam" id="PF22230">
    <property type="entry name" value="Csx1_CARF"/>
    <property type="match status" value="1"/>
</dbReference>
<dbReference type="Pfam" id="PF09455">
    <property type="entry name" value="Csx1_HEPN"/>
    <property type="match status" value="1"/>
</dbReference>
<accession>A0A7C5SW68</accession>
<gene>
    <name evidence="3" type="ORF">ENN04_02490</name>
</gene>
<proteinExistence type="predicted"/>
<dbReference type="AlphaFoldDB" id="A0A7C5SW68"/>
<dbReference type="Gene3D" id="3.40.50.10640">
    <property type="entry name" value="SSO1389-like"/>
    <property type="match status" value="1"/>
</dbReference>
<comment type="caution">
    <text evidence="3">The sequence shown here is derived from an EMBL/GenBank/DDBJ whole genome shotgun (WGS) entry which is preliminary data.</text>
</comment>
<name>A0A7C5SW68_9AQUI</name>
<evidence type="ECO:0000313" key="3">
    <source>
        <dbReference type="EMBL" id="HHO73487.1"/>
    </source>
</evidence>
<dbReference type="InterPro" id="IPR010171">
    <property type="entry name" value="CRISPR_Csx1"/>
</dbReference>
<reference evidence="3" key="1">
    <citation type="journal article" date="2020" name="mSystems">
        <title>Genome- and Community-Level Interaction Insights into Carbon Utilization and Element Cycling Functions of Hydrothermarchaeota in Hydrothermal Sediment.</title>
        <authorList>
            <person name="Zhou Z."/>
            <person name="Liu Y."/>
            <person name="Xu W."/>
            <person name="Pan J."/>
            <person name="Luo Z.H."/>
            <person name="Li M."/>
        </authorList>
    </citation>
    <scope>NUCLEOTIDE SEQUENCE [LARGE SCALE GENOMIC DNA]</scope>
    <source>
        <strain evidence="3">SpSt-114</strain>
    </source>
</reference>